<feature type="transmembrane region" description="Helical" evidence="7">
    <location>
        <begin position="186"/>
        <end position="207"/>
    </location>
</feature>
<evidence type="ECO:0000256" key="7">
    <source>
        <dbReference type="SAM" id="Phobius"/>
    </source>
</evidence>
<dbReference type="PANTHER" id="PTHR23513">
    <property type="entry name" value="INTEGRAL MEMBRANE EFFLUX PROTEIN-RELATED"/>
    <property type="match status" value="1"/>
</dbReference>
<keyword evidence="3 7" id="KW-0812">Transmembrane</keyword>
<feature type="compositionally biased region" description="Gly residues" evidence="6">
    <location>
        <begin position="1"/>
        <end position="13"/>
    </location>
</feature>
<dbReference type="SUPFAM" id="SSF103473">
    <property type="entry name" value="MFS general substrate transporter"/>
    <property type="match status" value="1"/>
</dbReference>
<feature type="transmembrane region" description="Helical" evidence="7">
    <location>
        <begin position="95"/>
        <end position="117"/>
    </location>
</feature>
<evidence type="ECO:0000256" key="2">
    <source>
        <dbReference type="ARBA" id="ARBA00022475"/>
    </source>
</evidence>
<feature type="transmembrane region" description="Helical" evidence="7">
    <location>
        <begin position="384"/>
        <end position="404"/>
    </location>
</feature>
<feature type="transmembrane region" description="Helical" evidence="7">
    <location>
        <begin position="33"/>
        <end position="57"/>
    </location>
</feature>
<keyword evidence="2" id="KW-1003">Cell membrane</keyword>
<comment type="subcellular location">
    <subcellularLocation>
        <location evidence="1">Cell membrane</location>
        <topology evidence="1">Multi-pass membrane protein</topology>
    </subcellularLocation>
</comment>
<sequence length="425" mass="44680">MRPEGSGWGGGVEGTYAARRGSPPPWTPDFVRVWAGSAISTIGTRTLGVVYPLLALAVTGSPAAAGWTGFALTLPILILYVPGGILVDRIPPRSIVLFAESVRGLTVASVCVALVFFHHVWLPHVILAAFVEGAMWVLYMLAEMSLLPSLVERTGLRYALARTESASHLASLAGKPLGGYLFGLGYLMPFAVNAVLFGMSFLLFLGMRTGPSRLPARPPWQRDLLAGFRALKHQPFLRASVALIAITNLMVNAMIMIFVAGSSGLTSLTVGLVLASAGVGGAVGAALTPYLRRPMRSILFVHMWIWVAALSTAALGAMLEIRAVFFAMALFITGFGGAVSNVCIRAIEVECIPPKTLARVVGVSRLTSHGAICLAAPLGGFLVTWFGVAGGSFVLLLAMLGVAVPATRMRVLRAYLVPASPGSAA</sequence>
<reference evidence="8 9" key="1">
    <citation type="submission" date="2024-09" db="EMBL/GenBank/DDBJ databases">
        <authorList>
            <person name="Sun Q."/>
            <person name="Mori K."/>
        </authorList>
    </citation>
    <scope>NUCLEOTIDE SEQUENCE [LARGE SCALE GENOMIC DNA]</scope>
    <source>
        <strain evidence="8 9">JCM 3143</strain>
    </source>
</reference>
<dbReference type="EMBL" id="JBHMBW010000001">
    <property type="protein sequence ID" value="MFB9621453.1"/>
    <property type="molecule type" value="Genomic_DNA"/>
</dbReference>
<dbReference type="CDD" id="cd06173">
    <property type="entry name" value="MFS_MefA_like"/>
    <property type="match status" value="1"/>
</dbReference>
<dbReference type="RefSeq" id="WP_344986526.1">
    <property type="nucleotide sequence ID" value="NZ_BAAAXV010000001.1"/>
</dbReference>
<feature type="region of interest" description="Disordered" evidence="6">
    <location>
        <begin position="1"/>
        <end position="20"/>
    </location>
</feature>
<keyword evidence="9" id="KW-1185">Reference proteome</keyword>
<name>A0ABV5RS92_9ACTN</name>
<evidence type="ECO:0000256" key="4">
    <source>
        <dbReference type="ARBA" id="ARBA00022989"/>
    </source>
</evidence>
<feature type="transmembrane region" description="Helical" evidence="7">
    <location>
        <begin position="236"/>
        <end position="259"/>
    </location>
</feature>
<feature type="transmembrane region" description="Helical" evidence="7">
    <location>
        <begin position="64"/>
        <end position="83"/>
    </location>
</feature>
<evidence type="ECO:0000256" key="1">
    <source>
        <dbReference type="ARBA" id="ARBA00004651"/>
    </source>
</evidence>
<gene>
    <name evidence="8" type="ORF">ACFFSA_00020</name>
</gene>
<dbReference type="PANTHER" id="PTHR23513:SF6">
    <property type="entry name" value="MAJOR FACILITATOR SUPERFAMILY ASSOCIATED DOMAIN-CONTAINING PROTEIN"/>
    <property type="match status" value="1"/>
</dbReference>
<evidence type="ECO:0000256" key="6">
    <source>
        <dbReference type="SAM" id="MobiDB-lite"/>
    </source>
</evidence>
<evidence type="ECO:0000256" key="5">
    <source>
        <dbReference type="ARBA" id="ARBA00023136"/>
    </source>
</evidence>
<evidence type="ECO:0000313" key="8">
    <source>
        <dbReference type="EMBL" id="MFB9621453.1"/>
    </source>
</evidence>
<proteinExistence type="predicted"/>
<dbReference type="Pfam" id="PF07690">
    <property type="entry name" value="MFS_1"/>
    <property type="match status" value="1"/>
</dbReference>
<comment type="caution">
    <text evidence="8">The sequence shown here is derived from an EMBL/GenBank/DDBJ whole genome shotgun (WGS) entry which is preliminary data.</text>
</comment>
<feature type="transmembrane region" description="Helical" evidence="7">
    <location>
        <begin position="265"/>
        <end position="287"/>
    </location>
</feature>
<feature type="transmembrane region" description="Helical" evidence="7">
    <location>
        <begin position="299"/>
        <end position="319"/>
    </location>
</feature>
<feature type="transmembrane region" description="Helical" evidence="7">
    <location>
        <begin position="325"/>
        <end position="344"/>
    </location>
</feature>
<keyword evidence="5 7" id="KW-0472">Membrane</keyword>
<keyword evidence="4 7" id="KW-1133">Transmembrane helix</keyword>
<dbReference type="InterPro" id="IPR036259">
    <property type="entry name" value="MFS_trans_sf"/>
</dbReference>
<evidence type="ECO:0000256" key="3">
    <source>
        <dbReference type="ARBA" id="ARBA00022692"/>
    </source>
</evidence>
<dbReference type="Proteomes" id="UP001589532">
    <property type="component" value="Unassembled WGS sequence"/>
</dbReference>
<dbReference type="InterPro" id="IPR011701">
    <property type="entry name" value="MFS"/>
</dbReference>
<feature type="transmembrane region" description="Helical" evidence="7">
    <location>
        <begin position="356"/>
        <end position="378"/>
    </location>
</feature>
<feature type="transmembrane region" description="Helical" evidence="7">
    <location>
        <begin position="124"/>
        <end position="142"/>
    </location>
</feature>
<protein>
    <submittedName>
        <fullName evidence="8">MFS transporter</fullName>
    </submittedName>
</protein>
<evidence type="ECO:0000313" key="9">
    <source>
        <dbReference type="Proteomes" id="UP001589532"/>
    </source>
</evidence>
<organism evidence="8 9">
    <name type="scientific">Nonomuraea helvata</name>
    <dbReference type="NCBI Taxonomy" id="37484"/>
    <lineage>
        <taxon>Bacteria</taxon>
        <taxon>Bacillati</taxon>
        <taxon>Actinomycetota</taxon>
        <taxon>Actinomycetes</taxon>
        <taxon>Streptosporangiales</taxon>
        <taxon>Streptosporangiaceae</taxon>
        <taxon>Nonomuraea</taxon>
    </lineage>
</organism>
<dbReference type="Gene3D" id="1.20.1250.20">
    <property type="entry name" value="MFS general substrate transporter like domains"/>
    <property type="match status" value="1"/>
</dbReference>
<accession>A0ABV5RS92</accession>